<accession>A0A8H3V2J5</accession>
<sequence length="267" mass="28048">MKYTTTAIASLAALLATVSAAYGPLTSTVIVDITSTITTIINPSTALLPRADEPRTSTITVDITRTITTTIYPSTTLLPRAYEPPTKTITIDITSTITTTVILPPTTLLPRADPTTLSTVYTTKTTTRHTTNTHTTTMAPDQQHGQTMSELKGTVVIDDSSTTDAALASAREYMSTYTSSPATSAAATAGIRARHGGGEGPAVHQSGPDHGEGDDWNGIPFELPLPHTHTRTHTHTTGGERGKAVLLPSTRTRTVVPVMTTGLGDGV</sequence>
<feature type="signal peptide" evidence="2">
    <location>
        <begin position="1"/>
        <end position="20"/>
    </location>
</feature>
<evidence type="ECO:0000256" key="1">
    <source>
        <dbReference type="SAM" id="MobiDB-lite"/>
    </source>
</evidence>
<feature type="chain" id="PRO_5034091043" evidence="2">
    <location>
        <begin position="21"/>
        <end position="267"/>
    </location>
</feature>
<proteinExistence type="predicted"/>
<comment type="caution">
    <text evidence="3">The sequence shown here is derived from an EMBL/GenBank/DDBJ whole genome shotgun (WGS) entry which is preliminary data.</text>
</comment>
<organism evidence="3 4">
    <name type="scientific">Venturia inaequalis</name>
    <name type="common">Apple scab fungus</name>
    <dbReference type="NCBI Taxonomy" id="5025"/>
    <lineage>
        <taxon>Eukaryota</taxon>
        <taxon>Fungi</taxon>
        <taxon>Dikarya</taxon>
        <taxon>Ascomycota</taxon>
        <taxon>Pezizomycotina</taxon>
        <taxon>Dothideomycetes</taxon>
        <taxon>Pleosporomycetidae</taxon>
        <taxon>Venturiales</taxon>
        <taxon>Venturiaceae</taxon>
        <taxon>Venturia</taxon>
    </lineage>
</organism>
<evidence type="ECO:0000313" key="3">
    <source>
        <dbReference type="EMBL" id="KAE9979882.1"/>
    </source>
</evidence>
<keyword evidence="2" id="KW-0732">Signal</keyword>
<dbReference type="Proteomes" id="UP000447873">
    <property type="component" value="Unassembled WGS sequence"/>
</dbReference>
<evidence type="ECO:0000256" key="2">
    <source>
        <dbReference type="SAM" id="SignalP"/>
    </source>
</evidence>
<dbReference type="EMBL" id="WNWS01000111">
    <property type="protein sequence ID" value="KAE9979882.1"/>
    <property type="molecule type" value="Genomic_DNA"/>
</dbReference>
<reference evidence="3 4" key="1">
    <citation type="submission" date="2018-12" db="EMBL/GenBank/DDBJ databases">
        <title>Venturia inaequalis Genome Resource.</title>
        <authorList>
            <person name="Lichtner F.J."/>
        </authorList>
    </citation>
    <scope>NUCLEOTIDE SEQUENCE [LARGE SCALE GENOMIC DNA]</scope>
    <source>
        <strain evidence="3 4">120213</strain>
    </source>
</reference>
<feature type="region of interest" description="Disordered" evidence="1">
    <location>
        <begin position="188"/>
        <end position="241"/>
    </location>
</feature>
<protein>
    <submittedName>
        <fullName evidence="3">Uncharacterized protein</fullName>
    </submittedName>
</protein>
<evidence type="ECO:0000313" key="4">
    <source>
        <dbReference type="Proteomes" id="UP000447873"/>
    </source>
</evidence>
<name>A0A8H3V2J5_VENIN</name>
<dbReference type="AlphaFoldDB" id="A0A8H3V2J5"/>
<gene>
    <name evidence="3" type="ORF">EG328_000640</name>
</gene>